<feature type="domain" description="Restriction endonuclease type II NgoFVII C-terminal B3-like DNA-binding" evidence="2">
    <location>
        <begin position="234"/>
        <end position="351"/>
    </location>
</feature>
<dbReference type="GO" id="GO:0004519">
    <property type="term" value="F:endonuclease activity"/>
    <property type="evidence" value="ECO:0007669"/>
    <property type="project" value="UniProtKB-KW"/>
</dbReference>
<reference evidence="3 4" key="1">
    <citation type="journal article" date="2018" name="Genome Announc.">
        <title>Complete genomes of two Megasphaera elsdenii strains, NCIMB 702410 and ATCC 25940.</title>
        <authorList>
            <person name="Hatmaker E.A."/>
            <person name="O'Dell K."/>
            <person name="Riley L.A."/>
            <person name="Klingeman D.M."/>
            <person name="Guss A.M."/>
        </authorList>
    </citation>
    <scope>NUCLEOTIDE SEQUENCE [LARGE SCALE GENOMIC DNA]</scope>
    <source>
        <strain evidence="3 4">NCIMB702410</strain>
    </source>
</reference>
<dbReference type="REBASE" id="247413">
    <property type="entry name" value="Mel2410ORF1935P"/>
</dbReference>
<evidence type="ECO:0000313" key="3">
    <source>
        <dbReference type="EMBL" id="AVO26479.1"/>
    </source>
</evidence>
<keyword evidence="3" id="KW-0255">Endonuclease</keyword>
<dbReference type="EMBL" id="CP027569">
    <property type="protein sequence ID" value="AVO26479.1"/>
    <property type="molecule type" value="Genomic_DNA"/>
</dbReference>
<sequence length="396" mass="44927">MQFLYSNMPPLRIKEGQKTFNTAFMEAAKESDRLDIAVGYVSKGSLLELERIVDELGIQQVRLNMGMYMIEGIAESTYRTALDVNKRWQEKGVGKILLIQPFKYHGKVYVFYRNSHPFCAFIGSHNLGALKLDASNRRQYEISAETRNIEEVQEIASFVESLSPLSKNIADTGSYKIKLIREVNTSLSGVELVSEVPEKSVELYQKHRVGNVFKLPLKVPSRADIEYDLAHGTQTAKFTKSNINVCYAAPRYARKNRDWYETQLTVSAAVRRQEGYPEKNHPFFVVTDDGYWFKAHTTSDGNKQFSAVGDELIMGRWLKGRLAAAGLVTPVNNTGEDIERRGMITREMLQAYGADSLEFSKTDQIAQDEDGTELPVWTLSFVSENDEKSSHEEEND</sequence>
<keyword evidence="3" id="KW-0378">Hydrolase</keyword>
<dbReference type="AlphaFoldDB" id="A0A2S0M4U0"/>
<dbReference type="OrthoDB" id="4404208at2"/>
<dbReference type="RefSeq" id="WP_027895276.1">
    <property type="nucleotide sequence ID" value="NZ_CP027569.1"/>
</dbReference>
<dbReference type="Pfam" id="PF20731">
    <property type="entry name" value="RE_NgoFVII_C"/>
    <property type="match status" value="1"/>
</dbReference>
<dbReference type="Pfam" id="PF09565">
    <property type="entry name" value="RE_NgoFVII"/>
    <property type="match status" value="1"/>
</dbReference>
<organism evidence="3 4">
    <name type="scientific">Megasphaera elsdenii</name>
    <dbReference type="NCBI Taxonomy" id="907"/>
    <lineage>
        <taxon>Bacteria</taxon>
        <taxon>Bacillati</taxon>
        <taxon>Bacillota</taxon>
        <taxon>Negativicutes</taxon>
        <taxon>Veillonellales</taxon>
        <taxon>Veillonellaceae</taxon>
        <taxon>Megasphaera</taxon>
    </lineage>
</organism>
<evidence type="ECO:0000259" key="2">
    <source>
        <dbReference type="Pfam" id="PF20731"/>
    </source>
</evidence>
<gene>
    <name evidence="3" type="ORF">C6Y28_01930</name>
</gene>
<dbReference type="Proteomes" id="UP000238358">
    <property type="component" value="Chromosome"/>
</dbReference>
<accession>A0A2S0M4U0</accession>
<protein>
    <submittedName>
        <fullName evidence="3">NgoFVII family restriction endonuclease</fullName>
    </submittedName>
</protein>
<evidence type="ECO:0000259" key="1">
    <source>
        <dbReference type="Pfam" id="PF09565"/>
    </source>
</evidence>
<dbReference type="InterPro" id="IPR048923">
    <property type="entry name" value="RE_NgoFVII_C"/>
</dbReference>
<dbReference type="SUPFAM" id="SSF56024">
    <property type="entry name" value="Phospholipase D/nuclease"/>
    <property type="match status" value="1"/>
</dbReference>
<keyword evidence="3" id="KW-0540">Nuclease</keyword>
<feature type="domain" description="Restriction endonuclease type II NgoFVII N-terminal" evidence="1">
    <location>
        <begin position="24"/>
        <end position="162"/>
    </location>
</feature>
<name>A0A2S0M4U0_MEGEL</name>
<evidence type="ECO:0000313" key="4">
    <source>
        <dbReference type="Proteomes" id="UP000238358"/>
    </source>
</evidence>
<proteinExistence type="predicted"/>
<dbReference type="InterPro" id="IPR019065">
    <property type="entry name" value="RE_NgoFVII_N"/>
</dbReference>
<dbReference type="Gene3D" id="3.30.870.10">
    <property type="entry name" value="Endonuclease Chain A"/>
    <property type="match status" value="1"/>
</dbReference>